<feature type="transmembrane region" description="Helical" evidence="1">
    <location>
        <begin position="13"/>
        <end position="34"/>
    </location>
</feature>
<accession>A0A178LZG0</accession>
<evidence type="ECO:0000313" key="2">
    <source>
        <dbReference type="EMBL" id="OAN40344.1"/>
    </source>
</evidence>
<organism evidence="2 3">
    <name type="scientific">Mycolicibacterium iranicum</name>
    <name type="common">Mycobacterium iranicum</name>
    <dbReference type="NCBI Taxonomy" id="912594"/>
    <lineage>
        <taxon>Bacteria</taxon>
        <taxon>Bacillati</taxon>
        <taxon>Actinomycetota</taxon>
        <taxon>Actinomycetes</taxon>
        <taxon>Mycobacteriales</taxon>
        <taxon>Mycobacteriaceae</taxon>
        <taxon>Mycolicibacterium</taxon>
    </lineage>
</organism>
<name>A0A178LZG0_MYCIR</name>
<dbReference type="Proteomes" id="UP000078396">
    <property type="component" value="Unassembled WGS sequence"/>
</dbReference>
<dbReference type="AlphaFoldDB" id="A0A178LZG0"/>
<dbReference type="RefSeq" id="WP_064280675.1">
    <property type="nucleotide sequence ID" value="NZ_LWCS01000013.1"/>
</dbReference>
<comment type="caution">
    <text evidence="2">The sequence shown here is derived from an EMBL/GenBank/DDBJ whole genome shotgun (WGS) entry which is preliminary data.</text>
</comment>
<keyword evidence="1" id="KW-0812">Transmembrane</keyword>
<evidence type="ECO:0000256" key="1">
    <source>
        <dbReference type="SAM" id="Phobius"/>
    </source>
</evidence>
<proteinExistence type="predicted"/>
<dbReference type="OrthoDB" id="4628819at2"/>
<dbReference type="EMBL" id="LWCS01000013">
    <property type="protein sequence ID" value="OAN40344.1"/>
    <property type="molecule type" value="Genomic_DNA"/>
</dbReference>
<keyword evidence="1" id="KW-0472">Membrane</keyword>
<protein>
    <submittedName>
        <fullName evidence="2">Uncharacterized protein</fullName>
    </submittedName>
</protein>
<sequence length="188" mass="20983">METWGWNPATLEASATAVAAVFAIIAVVVAWRTFSATSSEIGSRMRPWVGLYGFEFFRDESGTLRVGVLLRNCGPLPALQAHLVVDFEPGEKESLDEVVIPARVEKFEEKALMPAEDGNYGYPLSRETYPQLETWIAAKRDIVAKGSFSYALGDRAFESMFQAELWFKSRPIPEGKLVKVNWRNTSAT</sequence>
<evidence type="ECO:0000313" key="3">
    <source>
        <dbReference type="Proteomes" id="UP000078396"/>
    </source>
</evidence>
<keyword evidence="1" id="KW-1133">Transmembrane helix</keyword>
<reference evidence="2 3" key="1">
    <citation type="submission" date="2016-04" db="EMBL/GenBank/DDBJ databases">
        <title>Draft Genome Sequences of Staphylococcus capitis Strain H36, S. capitis Strain H65, S. cohnii Strain H62, S. hominis Strain H69, Mycobacterium iranicum Strain H39, Plantibacter sp. Strain H53, Pseudomonas oryzihabitans Strain H72, and Microbacterium sp. Strain H83, isolated from residential settings.</title>
        <authorList>
            <person name="Lymperopoulou D."/>
            <person name="Adams R.I."/>
            <person name="Lindow S."/>
            <person name="Coil D.A."/>
            <person name="Jospin G."/>
            <person name="Eisen J.A."/>
        </authorList>
    </citation>
    <scope>NUCLEOTIDE SEQUENCE [LARGE SCALE GENOMIC DNA]</scope>
    <source>
        <strain evidence="2 3">H39</strain>
    </source>
</reference>
<gene>
    <name evidence="2" type="ORF">A4X20_14585</name>
</gene>